<dbReference type="EMBL" id="CATWHI010000001">
    <property type="protein sequence ID" value="CAJ0738233.1"/>
    <property type="molecule type" value="Genomic_DNA"/>
</dbReference>
<keyword evidence="3" id="KW-1185">Reference proteome</keyword>
<accession>A0AB72WY20</accession>
<dbReference type="AlphaFoldDB" id="A0AB72WY20"/>
<organism evidence="2 3">
    <name type="scientific">Ralstonia edaphi</name>
    <dbReference type="NCBI Taxonomy" id="3058599"/>
    <lineage>
        <taxon>Bacteria</taxon>
        <taxon>Pseudomonadati</taxon>
        <taxon>Pseudomonadota</taxon>
        <taxon>Betaproteobacteria</taxon>
        <taxon>Burkholderiales</taxon>
        <taxon>Burkholderiaceae</taxon>
        <taxon>Ralstonia</taxon>
    </lineage>
</organism>
<feature type="compositionally biased region" description="Basic and acidic residues" evidence="1">
    <location>
        <begin position="1"/>
        <end position="18"/>
    </location>
</feature>
<dbReference type="Proteomes" id="UP001189225">
    <property type="component" value="Unassembled WGS sequence"/>
</dbReference>
<evidence type="ECO:0000313" key="2">
    <source>
        <dbReference type="EMBL" id="CAJ0738233.1"/>
    </source>
</evidence>
<evidence type="ECO:0000256" key="1">
    <source>
        <dbReference type="SAM" id="MobiDB-lite"/>
    </source>
</evidence>
<comment type="caution">
    <text evidence="2">The sequence shown here is derived from an EMBL/GenBank/DDBJ whole genome shotgun (WGS) entry which is preliminary data.</text>
</comment>
<proteinExistence type="predicted"/>
<gene>
    <name evidence="2" type="ORF">R16034_01033</name>
</gene>
<name>A0AB72WY20_9RALS</name>
<protein>
    <submittedName>
        <fullName evidence="2">Uncharacterized protein</fullName>
    </submittedName>
</protein>
<evidence type="ECO:0000313" key="3">
    <source>
        <dbReference type="Proteomes" id="UP001189225"/>
    </source>
</evidence>
<reference evidence="2 3" key="1">
    <citation type="submission" date="2023-07" db="EMBL/GenBank/DDBJ databases">
        <authorList>
            <person name="Peeters C."/>
        </authorList>
    </citation>
    <scope>NUCLEOTIDE SEQUENCE [LARGE SCALE GENOMIC DNA]</scope>
    <source>
        <strain evidence="2 3">R-16034</strain>
    </source>
</reference>
<sequence>MPACDAERPVLDAIDRVSRPQALAPESQTPKLDPQTPKRHARSPALDPQTLDLDPPSVEYHWICPRISGHRLTLELMILSCA</sequence>
<feature type="region of interest" description="Disordered" evidence="1">
    <location>
        <begin position="1"/>
        <end position="54"/>
    </location>
</feature>